<feature type="repeat" description="ANK" evidence="1">
    <location>
        <begin position="35"/>
        <end position="68"/>
    </location>
</feature>
<keyword evidence="3" id="KW-1185">Reference proteome</keyword>
<comment type="caution">
    <text evidence="2">The sequence shown here is derived from an EMBL/GenBank/DDBJ whole genome shotgun (WGS) entry which is preliminary data.</text>
</comment>
<dbReference type="SUPFAM" id="SSF48403">
    <property type="entry name" value="Ankyrin repeat"/>
    <property type="match status" value="1"/>
</dbReference>
<dbReference type="AlphaFoldDB" id="A0A2C5YGH5"/>
<dbReference type="SMART" id="SM00248">
    <property type="entry name" value="ANK"/>
    <property type="match status" value="1"/>
</dbReference>
<dbReference type="InterPro" id="IPR002110">
    <property type="entry name" value="Ankyrin_rpt"/>
</dbReference>
<organism evidence="2 3">
    <name type="scientific">Ophiocordyceps australis</name>
    <dbReference type="NCBI Taxonomy" id="1399860"/>
    <lineage>
        <taxon>Eukaryota</taxon>
        <taxon>Fungi</taxon>
        <taxon>Dikarya</taxon>
        <taxon>Ascomycota</taxon>
        <taxon>Pezizomycotina</taxon>
        <taxon>Sordariomycetes</taxon>
        <taxon>Hypocreomycetidae</taxon>
        <taxon>Hypocreales</taxon>
        <taxon>Ophiocordycipitaceae</taxon>
        <taxon>Ophiocordyceps</taxon>
    </lineage>
</organism>
<gene>
    <name evidence="2" type="ORF">CDD82_409</name>
</gene>
<sequence>MDREPNPFLLAADNSPELLPLLRGKPELASAQDDHGYSILHAAASYNHLELLRTLVSEFNVNVDIEDEDDETPLFVVETPEAARILVQELSANIWHTSAEGLTARQKLEAEGEFPATITYLKSVEGTNDEQVNSPERPHPARELFTMVGAPPSGVKVTVGAVNEDSEIPQEADPEFRRRIEELASRADFDSSGSQQELRQLVEDAILTQGLGQERSVRPRHD</sequence>
<protein>
    <submittedName>
        <fullName evidence="2">Uncharacterized protein</fullName>
    </submittedName>
</protein>
<dbReference type="Gene3D" id="1.25.40.20">
    <property type="entry name" value="Ankyrin repeat-containing domain"/>
    <property type="match status" value="1"/>
</dbReference>
<name>A0A2C5YGH5_9HYPO</name>
<evidence type="ECO:0000313" key="2">
    <source>
        <dbReference type="EMBL" id="PHH68615.1"/>
    </source>
</evidence>
<accession>A0A2C5YGH5</accession>
<reference evidence="2 3" key="1">
    <citation type="submission" date="2017-06" db="EMBL/GenBank/DDBJ databases">
        <title>Ant-infecting Ophiocordyceps genomes reveal a high diversity of potential behavioral manipulation genes and a possible major role for enterotoxins.</title>
        <authorList>
            <person name="De Bekker C."/>
            <person name="Evans H.C."/>
            <person name="Brachmann A."/>
            <person name="Hughes D.P."/>
        </authorList>
    </citation>
    <scope>NUCLEOTIDE SEQUENCE [LARGE SCALE GENOMIC DNA]</scope>
    <source>
        <strain evidence="2 3">1348a</strain>
    </source>
</reference>
<dbReference type="OrthoDB" id="19174at2759"/>
<dbReference type="Proteomes" id="UP000224854">
    <property type="component" value="Unassembled WGS sequence"/>
</dbReference>
<keyword evidence="1" id="KW-0040">ANK repeat</keyword>
<dbReference type="PROSITE" id="PS50088">
    <property type="entry name" value="ANK_REPEAT"/>
    <property type="match status" value="1"/>
</dbReference>
<dbReference type="Pfam" id="PF13857">
    <property type="entry name" value="Ank_5"/>
    <property type="match status" value="1"/>
</dbReference>
<proteinExistence type="predicted"/>
<evidence type="ECO:0000256" key="1">
    <source>
        <dbReference type="PROSITE-ProRule" id="PRU00023"/>
    </source>
</evidence>
<evidence type="ECO:0000313" key="3">
    <source>
        <dbReference type="Proteomes" id="UP000224854"/>
    </source>
</evidence>
<dbReference type="EMBL" id="NJEU01001094">
    <property type="protein sequence ID" value="PHH68615.1"/>
    <property type="molecule type" value="Genomic_DNA"/>
</dbReference>
<dbReference type="InterPro" id="IPR036770">
    <property type="entry name" value="Ankyrin_rpt-contain_sf"/>
</dbReference>